<dbReference type="AlphaFoldDB" id="X0Z8J9"/>
<name>X0Z8J9_9ZZZZ</name>
<accession>X0Z8J9</accession>
<protein>
    <submittedName>
        <fullName evidence="1">Uncharacterized protein</fullName>
    </submittedName>
</protein>
<organism evidence="1">
    <name type="scientific">marine sediment metagenome</name>
    <dbReference type="NCBI Taxonomy" id="412755"/>
    <lineage>
        <taxon>unclassified sequences</taxon>
        <taxon>metagenomes</taxon>
        <taxon>ecological metagenomes</taxon>
    </lineage>
</organism>
<dbReference type="EMBL" id="BARS01050062">
    <property type="protein sequence ID" value="GAG44851.1"/>
    <property type="molecule type" value="Genomic_DNA"/>
</dbReference>
<evidence type="ECO:0000313" key="1">
    <source>
        <dbReference type="EMBL" id="GAG44851.1"/>
    </source>
</evidence>
<feature type="non-terminal residue" evidence="1">
    <location>
        <position position="1"/>
    </location>
</feature>
<proteinExistence type="predicted"/>
<comment type="caution">
    <text evidence="1">The sequence shown here is derived from an EMBL/GenBank/DDBJ whole genome shotgun (WGS) entry which is preliminary data.</text>
</comment>
<sequence>LTIALKEGTLYDTSDTVDVMALRSNGNVGIGVIDPDTRLEVFYAGDQLKLSFDGTDNAVFAVDTNGVLTITPSGAAVDFASKNLTSVGTIASGVITQSGTTLANTYQAKNTWDATYNLVMMTI</sequence>
<reference evidence="1" key="1">
    <citation type="journal article" date="2014" name="Front. Microbiol.">
        <title>High frequency of phylogenetically diverse reductive dehalogenase-homologous genes in deep subseafloor sedimentary metagenomes.</title>
        <authorList>
            <person name="Kawai M."/>
            <person name="Futagami T."/>
            <person name="Toyoda A."/>
            <person name="Takaki Y."/>
            <person name="Nishi S."/>
            <person name="Hori S."/>
            <person name="Arai W."/>
            <person name="Tsubouchi T."/>
            <person name="Morono Y."/>
            <person name="Uchiyama I."/>
            <person name="Ito T."/>
            <person name="Fujiyama A."/>
            <person name="Inagaki F."/>
            <person name="Takami H."/>
        </authorList>
    </citation>
    <scope>NUCLEOTIDE SEQUENCE</scope>
    <source>
        <strain evidence="1">Expedition CK06-06</strain>
    </source>
</reference>
<gene>
    <name evidence="1" type="ORF">S01H1_74803</name>
</gene>